<dbReference type="CDD" id="cd00056">
    <property type="entry name" value="ENDO3c"/>
    <property type="match status" value="1"/>
</dbReference>
<proteinExistence type="inferred from homology"/>
<evidence type="ECO:0000256" key="1">
    <source>
        <dbReference type="ARBA" id="ARBA00000086"/>
    </source>
</evidence>
<dbReference type="PANTHER" id="PTHR43003">
    <property type="entry name" value="DNA-3-METHYLADENINE GLYCOSYLASE"/>
    <property type="match status" value="1"/>
</dbReference>
<gene>
    <name evidence="7" type="ORF">GCM10023184_46270</name>
</gene>
<keyword evidence="5" id="KW-0234">DNA repair</keyword>
<keyword evidence="4" id="KW-0227">DNA damage</keyword>
<comment type="similarity">
    <text evidence="2">Belongs to the alkylbase DNA glycosidase AlkA family.</text>
</comment>
<dbReference type="SMART" id="SM00478">
    <property type="entry name" value="ENDO3c"/>
    <property type="match status" value="1"/>
</dbReference>
<dbReference type="Gene3D" id="1.10.340.30">
    <property type="entry name" value="Hypothetical protein, domain 2"/>
    <property type="match status" value="1"/>
</dbReference>
<evidence type="ECO:0000256" key="4">
    <source>
        <dbReference type="ARBA" id="ARBA00022763"/>
    </source>
</evidence>
<dbReference type="EC" id="3.2.2.21" evidence="3"/>
<dbReference type="InterPro" id="IPR011257">
    <property type="entry name" value="DNA_glycosylase"/>
</dbReference>
<evidence type="ECO:0000256" key="5">
    <source>
        <dbReference type="ARBA" id="ARBA00023204"/>
    </source>
</evidence>
<protein>
    <recommendedName>
        <fullName evidence="3">DNA-3-methyladenine glycosylase II</fullName>
        <ecNumber evidence="3">3.2.2.21</ecNumber>
    </recommendedName>
</protein>
<name>A0ABP8HUI1_9BACT</name>
<reference evidence="8" key="1">
    <citation type="journal article" date="2019" name="Int. J. Syst. Evol. Microbiol.">
        <title>The Global Catalogue of Microorganisms (GCM) 10K type strain sequencing project: providing services to taxonomists for standard genome sequencing and annotation.</title>
        <authorList>
            <consortium name="The Broad Institute Genomics Platform"/>
            <consortium name="The Broad Institute Genome Sequencing Center for Infectious Disease"/>
            <person name="Wu L."/>
            <person name="Ma J."/>
        </authorList>
    </citation>
    <scope>NUCLEOTIDE SEQUENCE [LARGE SCALE GENOMIC DNA]</scope>
    <source>
        <strain evidence="8">JCM 17919</strain>
    </source>
</reference>
<dbReference type="Gene3D" id="1.10.1670.40">
    <property type="match status" value="1"/>
</dbReference>
<dbReference type="SUPFAM" id="SSF48150">
    <property type="entry name" value="DNA-glycosylase"/>
    <property type="match status" value="1"/>
</dbReference>
<evidence type="ECO:0000313" key="8">
    <source>
        <dbReference type="Proteomes" id="UP001501725"/>
    </source>
</evidence>
<evidence type="ECO:0000256" key="3">
    <source>
        <dbReference type="ARBA" id="ARBA00012000"/>
    </source>
</evidence>
<accession>A0ABP8HUI1</accession>
<dbReference type="PANTHER" id="PTHR43003:SF5">
    <property type="entry name" value="DNA-3-METHYLADENINE GLYCOSYLASE"/>
    <property type="match status" value="1"/>
</dbReference>
<dbReference type="EMBL" id="BAABGY010000020">
    <property type="protein sequence ID" value="GAA4344710.1"/>
    <property type="molecule type" value="Genomic_DNA"/>
</dbReference>
<organism evidence="7 8">
    <name type="scientific">Flaviaesturariibacter amylovorans</name>
    <dbReference type="NCBI Taxonomy" id="1084520"/>
    <lineage>
        <taxon>Bacteria</taxon>
        <taxon>Pseudomonadati</taxon>
        <taxon>Bacteroidota</taxon>
        <taxon>Chitinophagia</taxon>
        <taxon>Chitinophagales</taxon>
        <taxon>Chitinophagaceae</taxon>
        <taxon>Flaviaestuariibacter</taxon>
    </lineage>
</organism>
<comment type="caution">
    <text evidence="7">The sequence shown here is derived from an EMBL/GenBank/DDBJ whole genome shotgun (WGS) entry which is preliminary data.</text>
</comment>
<keyword evidence="8" id="KW-1185">Reference proteome</keyword>
<feature type="domain" description="HhH-GPD" evidence="6">
    <location>
        <begin position="40"/>
        <end position="197"/>
    </location>
</feature>
<evidence type="ECO:0000256" key="2">
    <source>
        <dbReference type="ARBA" id="ARBA00010817"/>
    </source>
</evidence>
<dbReference type="Proteomes" id="UP001501725">
    <property type="component" value="Unassembled WGS sequence"/>
</dbReference>
<comment type="catalytic activity">
    <reaction evidence="1">
        <text>Hydrolysis of alkylated DNA, releasing 3-methyladenine, 3-methylguanine, 7-methylguanine and 7-methyladenine.</text>
        <dbReference type="EC" id="3.2.2.21"/>
    </reaction>
</comment>
<dbReference type="InterPro" id="IPR003265">
    <property type="entry name" value="HhH-GPD_domain"/>
</dbReference>
<dbReference type="InterPro" id="IPR051912">
    <property type="entry name" value="Alkylbase_DNA_Glycosylase/TA"/>
</dbReference>
<evidence type="ECO:0000313" key="7">
    <source>
        <dbReference type="EMBL" id="GAA4344710.1"/>
    </source>
</evidence>
<dbReference type="InterPro" id="IPR000035">
    <property type="entry name" value="Alkylbase_DNA_glycsylse_CS"/>
</dbReference>
<dbReference type="Pfam" id="PF00730">
    <property type="entry name" value="HhH-GPD"/>
    <property type="match status" value="1"/>
</dbReference>
<evidence type="ECO:0000259" key="6">
    <source>
        <dbReference type="SMART" id="SM00478"/>
    </source>
</evidence>
<sequence length="199" mass="23182">MDYIAHLSKDRKLATILRAQDPIEIRPRKNLCLRLCASIMSQQLSTKVAQVLFHRFLALYEGKEPTSQQIVDTPFETLRGIGLSNAKAQYVLNVAQFFIDQKLDDKKIRKMADEEVIDLLTQIKGVGRWTVEMLLMFTLGREDVFAVDDYGIQVAMKKLYKLDDSNKKEFKQQMLSLSTKWAPYRTYACRHLWDWKDGE</sequence>
<dbReference type="RefSeq" id="WP_345258418.1">
    <property type="nucleotide sequence ID" value="NZ_BAABGY010000020.1"/>
</dbReference>
<dbReference type="PROSITE" id="PS00516">
    <property type="entry name" value="ALKYLBASE_DNA_GLYCOS"/>
    <property type="match status" value="1"/>
</dbReference>